<feature type="compositionally biased region" description="Low complexity" evidence="1">
    <location>
        <begin position="324"/>
        <end position="337"/>
    </location>
</feature>
<dbReference type="GeneID" id="113209826"/>
<dbReference type="Proteomes" id="UP000504606">
    <property type="component" value="Unplaced"/>
</dbReference>
<feature type="compositionally biased region" description="Basic and acidic residues" evidence="1">
    <location>
        <begin position="375"/>
        <end position="389"/>
    </location>
</feature>
<name>A0A6J1SPX9_FRAOC</name>
<evidence type="ECO:0000256" key="1">
    <source>
        <dbReference type="SAM" id="MobiDB-lite"/>
    </source>
</evidence>
<dbReference type="PANTHER" id="PTHR15131">
    <property type="entry name" value="SMALL NUCLEAR RNA ACTIVATING COMPLEX, POLYPEPTIDE 1"/>
    <property type="match status" value="1"/>
</dbReference>
<feature type="region of interest" description="Disordered" evidence="1">
    <location>
        <begin position="1"/>
        <end position="31"/>
    </location>
</feature>
<evidence type="ECO:0000313" key="2">
    <source>
        <dbReference type="Proteomes" id="UP000504606"/>
    </source>
</evidence>
<feature type="region of interest" description="Disordered" evidence="1">
    <location>
        <begin position="306"/>
        <end position="394"/>
    </location>
</feature>
<reference evidence="3" key="1">
    <citation type="submission" date="2025-08" db="UniProtKB">
        <authorList>
            <consortium name="RefSeq"/>
        </authorList>
    </citation>
    <scope>IDENTIFICATION</scope>
    <source>
        <tissue evidence="3">Whole organism</tissue>
    </source>
</reference>
<protein>
    <submittedName>
        <fullName evidence="3">snRNA-activating protein complex subunit 1-like isoform X1</fullName>
    </submittedName>
</protein>
<dbReference type="InterPro" id="IPR019188">
    <property type="entry name" value="SNAPC1"/>
</dbReference>
<dbReference type="PANTHER" id="PTHR15131:SF3">
    <property type="entry name" value="SNRNA-ACTIVATING PROTEIN COMPLEX SUBUNIT 1"/>
    <property type="match status" value="1"/>
</dbReference>
<dbReference type="GO" id="GO:0043565">
    <property type="term" value="F:sequence-specific DNA binding"/>
    <property type="evidence" value="ECO:0007669"/>
    <property type="project" value="TreeGrafter"/>
</dbReference>
<proteinExistence type="predicted"/>
<evidence type="ECO:0000313" key="3">
    <source>
        <dbReference type="RefSeq" id="XP_026283319.1"/>
    </source>
</evidence>
<dbReference type="KEGG" id="foc:113209826"/>
<gene>
    <name evidence="3" type="primary">LOC113209826</name>
</gene>
<organism evidence="2 3">
    <name type="scientific">Frankliniella occidentalis</name>
    <name type="common">Western flower thrips</name>
    <name type="synonym">Euthrips occidentalis</name>
    <dbReference type="NCBI Taxonomy" id="133901"/>
    <lineage>
        <taxon>Eukaryota</taxon>
        <taxon>Metazoa</taxon>
        <taxon>Ecdysozoa</taxon>
        <taxon>Arthropoda</taxon>
        <taxon>Hexapoda</taxon>
        <taxon>Insecta</taxon>
        <taxon>Pterygota</taxon>
        <taxon>Neoptera</taxon>
        <taxon>Paraneoptera</taxon>
        <taxon>Thysanoptera</taxon>
        <taxon>Terebrantia</taxon>
        <taxon>Thripoidea</taxon>
        <taxon>Thripidae</taxon>
        <taxon>Frankliniella</taxon>
    </lineage>
</organism>
<dbReference type="OrthoDB" id="20127at2759"/>
<feature type="compositionally biased region" description="Basic residues" evidence="1">
    <location>
        <begin position="494"/>
        <end position="504"/>
    </location>
</feature>
<feature type="compositionally biased region" description="Acidic residues" evidence="1">
    <location>
        <begin position="1"/>
        <end position="11"/>
    </location>
</feature>
<dbReference type="AlphaFoldDB" id="A0A6J1SPX9"/>
<sequence length="511" mass="57645">MDSMDIDDDVLSENNVQSGDNQSVANDTSDKSGKTVNLKIYFIHSFRVPCLLKGVYTDCENILKEFLLLQTSTFEDFGKIWKEKKFTEIYTGKDTFAELLEFSEEVLTIAKSFILPPHSQIKRIGALYLMYGLYTQQPLRGSVKYRVTPQEWSVILKFVENLKMHGFIDANYIFHKLSYEGAFLTVANAREYGLERNYRKYLMPWPARDQEHLPEATYSLETLMGRVYRGSLKAAAEKCRSKYNNIKVLLEATHGSKFQHVHGADVELDKAIQENLEGSINPVDSLGITRISVGHGRKQIKDKAFAMPAQHQSAQSSQRKDIEIASSSQSGSAINSEPNIIDLEPEQIESESDDSDFQYIVRPPSKRNSRKQKQRKIELSKKRSEDSTVTKKTRNRSTRKFVFEEVTGVKPTAAALQSNAVPKVKAGRKKGSKIRTVAVDSENENTSLDESQLIVDVPVKNVKKTCSRQSSQASKSLPDIETGEGASSSSTVRRSLRAPKRKKAFSFPEDE</sequence>
<feature type="compositionally biased region" description="Polar residues" evidence="1">
    <location>
        <begin position="12"/>
        <end position="27"/>
    </location>
</feature>
<dbReference type="GO" id="GO:0042796">
    <property type="term" value="P:snRNA transcription by RNA polymerase III"/>
    <property type="evidence" value="ECO:0007669"/>
    <property type="project" value="TreeGrafter"/>
</dbReference>
<keyword evidence="2" id="KW-1185">Reference proteome</keyword>
<feature type="compositionally biased region" description="Acidic residues" evidence="1">
    <location>
        <begin position="343"/>
        <end position="356"/>
    </location>
</feature>
<feature type="region of interest" description="Disordered" evidence="1">
    <location>
        <begin position="464"/>
        <end position="511"/>
    </location>
</feature>
<dbReference type="GO" id="GO:0042795">
    <property type="term" value="P:snRNA transcription by RNA polymerase II"/>
    <property type="evidence" value="ECO:0007669"/>
    <property type="project" value="TreeGrafter"/>
</dbReference>
<dbReference type="Pfam" id="PF09808">
    <property type="entry name" value="SNAPC1"/>
    <property type="match status" value="1"/>
</dbReference>
<feature type="compositionally biased region" description="Basic residues" evidence="1">
    <location>
        <begin position="364"/>
        <end position="374"/>
    </location>
</feature>
<accession>A0A6J1SPX9</accession>
<dbReference type="GO" id="GO:0019185">
    <property type="term" value="C:snRNA-activating protein complex"/>
    <property type="evidence" value="ECO:0007669"/>
    <property type="project" value="TreeGrafter"/>
</dbReference>
<dbReference type="RefSeq" id="XP_026283319.1">
    <property type="nucleotide sequence ID" value="XM_026427534.2"/>
</dbReference>